<name>A0A484FCL1_COLOR</name>
<organism evidence="3 4">
    <name type="scientific">Colletotrichum orbiculare (strain 104-T / ATCC 96160 / CBS 514.97 / LARS 414 / MAFF 240422)</name>
    <name type="common">Cucumber anthracnose fungus</name>
    <name type="synonym">Colletotrichum lagenarium</name>
    <dbReference type="NCBI Taxonomy" id="1213857"/>
    <lineage>
        <taxon>Eukaryota</taxon>
        <taxon>Fungi</taxon>
        <taxon>Dikarya</taxon>
        <taxon>Ascomycota</taxon>
        <taxon>Pezizomycotina</taxon>
        <taxon>Sordariomycetes</taxon>
        <taxon>Hypocreomycetidae</taxon>
        <taxon>Glomerellales</taxon>
        <taxon>Glomerellaceae</taxon>
        <taxon>Colletotrichum</taxon>
        <taxon>Colletotrichum orbiculare species complex</taxon>
    </lineage>
</organism>
<proteinExistence type="predicted"/>
<keyword evidence="4" id="KW-1185">Reference proteome</keyword>
<gene>
    <name evidence="3" type="primary">Trpa1</name>
    <name evidence="3" type="ORF">Cob_v011336</name>
</gene>
<evidence type="ECO:0000256" key="2">
    <source>
        <dbReference type="ARBA" id="ARBA00023043"/>
    </source>
</evidence>
<protein>
    <submittedName>
        <fullName evidence="3">Transient receptor potential cation channel subfamily A member 1</fullName>
    </submittedName>
</protein>
<dbReference type="Proteomes" id="UP000014480">
    <property type="component" value="Unassembled WGS sequence"/>
</dbReference>
<keyword evidence="2" id="KW-0040">ANK repeat</keyword>
<dbReference type="InterPro" id="IPR036770">
    <property type="entry name" value="Ankyrin_rpt-contain_sf"/>
</dbReference>
<accession>A0A484FCL1</accession>
<dbReference type="AlphaFoldDB" id="A0A484FCL1"/>
<dbReference type="OrthoDB" id="341259at2759"/>
<dbReference type="EMBL" id="AMCV02000039">
    <property type="protein sequence ID" value="TDZ15752.1"/>
    <property type="molecule type" value="Genomic_DNA"/>
</dbReference>
<dbReference type="Gene3D" id="1.25.40.20">
    <property type="entry name" value="Ankyrin repeat-containing domain"/>
    <property type="match status" value="2"/>
</dbReference>
<evidence type="ECO:0000313" key="4">
    <source>
        <dbReference type="Proteomes" id="UP000014480"/>
    </source>
</evidence>
<keyword evidence="1" id="KW-0677">Repeat</keyword>
<evidence type="ECO:0000256" key="1">
    <source>
        <dbReference type="ARBA" id="ARBA00022737"/>
    </source>
</evidence>
<dbReference type="Pfam" id="PF00023">
    <property type="entry name" value="Ank"/>
    <property type="match status" value="1"/>
</dbReference>
<sequence length="202" mass="21845">MLLEAGANFESRRGEDGRTPLVECVDKWQHVVEAFIAAGAHVDAKDYRGRGLSHIVINQEDSSGLFSCTRDRINLLADKYGLDPTELDFEGNNLLHLAVTNGPSPYHLSDIAGQVECVIDSIVGFGVSPLARNKAGQTPLHVLFDDSKPWTSTEPETDDTYEIIVKALQKTGGDAGINERDNAGLTPLHHAALSSRDLGPLS</sequence>
<keyword evidence="3" id="KW-0675">Receptor</keyword>
<dbReference type="SUPFAM" id="SSF48403">
    <property type="entry name" value="Ankyrin repeat"/>
    <property type="match status" value="1"/>
</dbReference>
<comment type="caution">
    <text evidence="3">The sequence shown here is derived from an EMBL/GenBank/DDBJ whole genome shotgun (WGS) entry which is preliminary data.</text>
</comment>
<dbReference type="InterPro" id="IPR002110">
    <property type="entry name" value="Ankyrin_rpt"/>
</dbReference>
<dbReference type="PANTHER" id="PTHR24178">
    <property type="entry name" value="MOLTING PROTEIN MLT-4"/>
    <property type="match status" value="1"/>
</dbReference>
<reference evidence="4" key="2">
    <citation type="journal article" date="2019" name="Mol. Plant Microbe Interact.">
        <title>Genome sequence resources for four phytopathogenic fungi from the Colletotrichum orbiculare species complex.</title>
        <authorList>
            <person name="Gan P."/>
            <person name="Tsushima A."/>
            <person name="Narusaka M."/>
            <person name="Narusaka Y."/>
            <person name="Takano Y."/>
            <person name="Kubo Y."/>
            <person name="Shirasu K."/>
        </authorList>
    </citation>
    <scope>GENOME REANNOTATION</scope>
    <source>
        <strain evidence="4">104-T / ATCC 96160 / CBS 514.97 / LARS 414 / MAFF 240422</strain>
    </source>
</reference>
<reference evidence="4" key="1">
    <citation type="journal article" date="2013" name="New Phytol.">
        <title>Comparative genomic and transcriptomic analyses reveal the hemibiotrophic stage shift of Colletotrichum fungi.</title>
        <authorList>
            <person name="Gan P."/>
            <person name="Ikeda K."/>
            <person name="Irieda H."/>
            <person name="Narusaka M."/>
            <person name="O'Connell R.J."/>
            <person name="Narusaka Y."/>
            <person name="Takano Y."/>
            <person name="Kubo Y."/>
            <person name="Shirasu K."/>
        </authorList>
    </citation>
    <scope>NUCLEOTIDE SEQUENCE [LARGE SCALE GENOMIC DNA]</scope>
    <source>
        <strain evidence="4">104-T / ATCC 96160 / CBS 514.97 / LARS 414 / MAFF 240422</strain>
    </source>
</reference>
<evidence type="ECO:0000313" key="3">
    <source>
        <dbReference type="EMBL" id="TDZ15752.1"/>
    </source>
</evidence>
<dbReference type="STRING" id="1213857.A0A484FCL1"/>